<name>Q97CJ5_THEVO</name>
<feature type="domain" description="CRISPR system ring nuclease SSO2081-like" evidence="1">
    <location>
        <begin position="12"/>
        <end position="189"/>
    </location>
</feature>
<evidence type="ECO:0000259" key="1">
    <source>
        <dbReference type="Pfam" id="PF09623"/>
    </source>
</evidence>
<sequence>MKTLLINPMGTSPMVATEMYEYLKDEISDVILIYTDNKYVKAGTLAAKASLEDKFHAHVHLQKLDFDDIRSDNDMIKFIKVISETVKKEKYQFGTEKIIVNASGGRKIETIILSVYASIFSFDEVYNIINKSVTSYNEEYEKIKDKISEFDDENYKDKYKEYKDLLDHVFYPDMNDLYFLKVPVVKLPKDEINNIKAALTSSSREYSDLADYKLKSYKDSGFITYDNSRIYRTELGDIILSYLE</sequence>
<evidence type="ECO:0000313" key="3">
    <source>
        <dbReference type="Proteomes" id="UP000001017"/>
    </source>
</evidence>
<dbReference type="InterPro" id="IPR019092">
    <property type="entry name" value="SSO2081-like_dom"/>
</dbReference>
<evidence type="ECO:0000313" key="2">
    <source>
        <dbReference type="EMBL" id="BAB59248.1"/>
    </source>
</evidence>
<dbReference type="PaxDb" id="273116-14324320"/>
<dbReference type="Proteomes" id="UP000001017">
    <property type="component" value="Chromosome"/>
</dbReference>
<proteinExistence type="predicted"/>
<dbReference type="EMBL" id="BA000011">
    <property type="protein sequence ID" value="BAB59248.1"/>
    <property type="molecule type" value="Genomic_DNA"/>
</dbReference>
<keyword evidence="3" id="KW-1185">Reference proteome</keyword>
<dbReference type="InterPro" id="IPR019848">
    <property type="entry name" value="CRISPR-assoc_prot_Csx14"/>
</dbReference>
<dbReference type="CDD" id="cd09723">
    <property type="entry name" value="Csx1_III-U"/>
    <property type="match status" value="1"/>
</dbReference>
<accession>Q97CJ5</accession>
<reference evidence="2 3" key="2">
    <citation type="journal article" date="2000" name="Proc. Natl. Acad. Sci. U.S.A.">
        <title>Archaeal adaptation to higher temperatures revealed by genomic sequence of Thermoplasma volcanium.</title>
        <authorList>
            <person name="Kawashima T."/>
            <person name="Amano N."/>
            <person name="Koike H."/>
            <person name="Makino S."/>
            <person name="Higuchi S."/>
            <person name="Kawashima-Ohya Y."/>
            <person name="Watanabe K."/>
            <person name="Yamazaki M."/>
            <person name="Kanehori K."/>
            <person name="Kawamoto T."/>
            <person name="Nunoshiba T."/>
            <person name="Yamamoto Y."/>
            <person name="Aramaki H."/>
            <person name="Makino K."/>
            <person name="Suzuki M."/>
        </authorList>
    </citation>
    <scope>NUCLEOTIDE SEQUENCE [LARGE SCALE GENOMIC DNA]</scope>
    <source>
        <strain evidence="3">ATCC 51530 / DSM 4299 / JCM 9571 / NBRC 15438 / GSS1</strain>
    </source>
</reference>
<dbReference type="RefSeq" id="WP_241760292.1">
    <property type="nucleotide sequence ID" value="NC_002689.2"/>
</dbReference>
<organism evidence="2 3">
    <name type="scientific">Thermoplasma volcanium (strain ATCC 51530 / DSM 4299 / JCM 9571 / NBRC 15438 / GSS1)</name>
    <dbReference type="NCBI Taxonomy" id="273116"/>
    <lineage>
        <taxon>Archaea</taxon>
        <taxon>Methanobacteriati</taxon>
        <taxon>Thermoplasmatota</taxon>
        <taxon>Thermoplasmata</taxon>
        <taxon>Thermoplasmatales</taxon>
        <taxon>Thermoplasmataceae</taxon>
        <taxon>Thermoplasma</taxon>
    </lineage>
</organism>
<gene>
    <name evidence="2" type="ORF">TVG0111880</name>
</gene>
<dbReference type="STRING" id="273116.gene:9380874"/>
<dbReference type="Pfam" id="PF09623">
    <property type="entry name" value="Cas_NE0113"/>
    <property type="match status" value="1"/>
</dbReference>
<dbReference type="HOGENOM" id="CLU_1136111_0_0_2"/>
<dbReference type="GeneID" id="1441593"/>
<reference evidence="2 3" key="1">
    <citation type="journal article" date="1999" name="Proc. Jpn. Acad.">
        <title>Determination of the complete genomic DNA sequence of Thermoplasma volvanium GSS1.</title>
        <authorList>
            <person name="Kawashima T."/>
            <person name="Yamamoto Y."/>
            <person name="Aramaki H."/>
            <person name="Nunoshiba T."/>
            <person name="Kawamoto T."/>
            <person name="Watanabe K."/>
            <person name="Yamazaki M."/>
            <person name="Kanehori K."/>
            <person name="Amano N."/>
            <person name="Ohya Y."/>
            <person name="Makino K."/>
            <person name="Suzuki M."/>
        </authorList>
    </citation>
    <scope>NUCLEOTIDE SEQUENCE [LARGE SCALE GENOMIC DNA]</scope>
    <source>
        <strain evidence="3">ATCC 51530 / DSM 4299 / JCM 9571 / NBRC 15438 / GSS1</strain>
    </source>
</reference>
<dbReference type="KEGG" id="tvo:TVG0111880"/>
<dbReference type="NCBIfam" id="TIGR03642">
    <property type="entry name" value="cas_csx14"/>
    <property type="match status" value="1"/>
</dbReference>
<dbReference type="AlphaFoldDB" id="Q97CJ5"/>
<dbReference type="eggNOG" id="arCOG03847">
    <property type="taxonomic scope" value="Archaea"/>
</dbReference>
<protein>
    <recommendedName>
        <fullName evidence="1">CRISPR system ring nuclease SSO2081-like domain-containing protein</fullName>
    </recommendedName>
</protein>
<dbReference type="Gene3D" id="3.40.50.10770">
    <property type="entry name" value="Hypothetical protein VC1899 like domain (Restriction endonuclease-like)"/>
    <property type="match status" value="1"/>
</dbReference>